<reference evidence="4" key="3">
    <citation type="submission" date="2018-08" db="UniProtKB">
        <authorList>
            <consortium name="EnsemblPlants"/>
        </authorList>
    </citation>
    <scope>IDENTIFICATION</scope>
    <source>
        <strain evidence="4">cv. Bd21</strain>
    </source>
</reference>
<keyword evidence="2" id="KW-0732">Signal</keyword>
<comment type="similarity">
    <text evidence="1">Belongs to the 'GDSL' lipolytic enzyme family.</text>
</comment>
<gene>
    <name evidence="4" type="primary">LOC100845146</name>
    <name evidence="3" type="ORF">BRADI_1g50927v3</name>
</gene>
<dbReference type="CDD" id="cd01837">
    <property type="entry name" value="SGNH_plant_lipase_like"/>
    <property type="match status" value="1"/>
</dbReference>
<keyword evidence="5" id="KW-1185">Reference proteome</keyword>
<sequence>MALRCCLVVLQLAVFVLTGPHAAGEDRRPPRVPAIMFFGDSLVDVGNNDYINTIVKANLSPYGRDFQEDHVATGRFGNGKLISDFIGEKLGFSVSPPAYLSPEASGKNLLLGANFASAGSGYYDPTALMYHVIPLSQQLEHFKEYRSKLAAVAGSRQQAQSIVSNSLYIISAGSNDFGFNYYINPLLFSTQTADQFSDRLIGIFTNTVTQLYGMGARRVGVLSLAPLGCAPLAITVFGLGSSSCVPRLDDDALRYIHKLNTAVDSLSRRHHDLKIAVLDVYTPWHSLATSPESQGFTEARLGCCATGKVELTVFLCNSFSVGTCRDAATYVHWDSVHPSEAANRVIVDSFVEEINMLVT</sequence>
<protein>
    <recommendedName>
        <fullName evidence="6">GDSL esterase/lipase</fullName>
    </recommendedName>
</protein>
<dbReference type="SUPFAM" id="SSF52266">
    <property type="entry name" value="SGNH hydrolase"/>
    <property type="match status" value="1"/>
</dbReference>
<dbReference type="PANTHER" id="PTHR45642:SF60">
    <property type="entry name" value="GDSL ESTERASE_LIPASE"/>
    <property type="match status" value="1"/>
</dbReference>
<dbReference type="InterPro" id="IPR036514">
    <property type="entry name" value="SGNH_hydro_sf"/>
</dbReference>
<evidence type="ECO:0000313" key="3">
    <source>
        <dbReference type="EMBL" id="KQK19863.1"/>
    </source>
</evidence>
<dbReference type="OrthoDB" id="1600564at2759"/>
<dbReference type="GeneID" id="100845146"/>
<dbReference type="InterPro" id="IPR035669">
    <property type="entry name" value="SGNH_plant_lipase-like"/>
</dbReference>
<dbReference type="RefSeq" id="XP_003561182.1">
    <property type="nucleotide sequence ID" value="XM_003561134.4"/>
</dbReference>
<dbReference type="AlphaFoldDB" id="I1H1L3"/>
<dbReference type="HOGENOM" id="CLU_015101_0_1_1"/>
<dbReference type="Proteomes" id="UP000008810">
    <property type="component" value="Chromosome 1"/>
</dbReference>
<proteinExistence type="inferred from homology"/>
<feature type="signal peptide" evidence="2">
    <location>
        <begin position="1"/>
        <end position="18"/>
    </location>
</feature>
<dbReference type="InterPro" id="IPR050592">
    <property type="entry name" value="GDSL_lipolytic_enzyme"/>
</dbReference>
<evidence type="ECO:0000313" key="4">
    <source>
        <dbReference type="EnsemblPlants" id="KQK19863"/>
    </source>
</evidence>
<reference evidence="3 4" key="1">
    <citation type="journal article" date="2010" name="Nature">
        <title>Genome sequencing and analysis of the model grass Brachypodium distachyon.</title>
        <authorList>
            <consortium name="International Brachypodium Initiative"/>
        </authorList>
    </citation>
    <scope>NUCLEOTIDE SEQUENCE [LARGE SCALE GENOMIC DNA]</scope>
    <source>
        <strain evidence="3 4">Bd21</strain>
    </source>
</reference>
<dbReference type="PANTHER" id="PTHR45642">
    <property type="entry name" value="GDSL ESTERASE/LIPASE EXL3"/>
    <property type="match status" value="1"/>
</dbReference>
<reference evidence="3" key="2">
    <citation type="submission" date="2017-06" db="EMBL/GenBank/DDBJ databases">
        <title>WGS assembly of Brachypodium distachyon.</title>
        <authorList>
            <consortium name="The International Brachypodium Initiative"/>
            <person name="Lucas S."/>
            <person name="Harmon-Smith M."/>
            <person name="Lail K."/>
            <person name="Tice H."/>
            <person name="Grimwood J."/>
            <person name="Bruce D."/>
            <person name="Barry K."/>
            <person name="Shu S."/>
            <person name="Lindquist E."/>
            <person name="Wang M."/>
            <person name="Pitluck S."/>
            <person name="Vogel J.P."/>
            <person name="Garvin D.F."/>
            <person name="Mockler T.C."/>
            <person name="Schmutz J."/>
            <person name="Rokhsar D."/>
            <person name="Bevan M.W."/>
        </authorList>
    </citation>
    <scope>NUCLEOTIDE SEQUENCE</scope>
    <source>
        <strain evidence="3">Bd21</strain>
    </source>
</reference>
<name>I1H1L3_BRADI</name>
<evidence type="ECO:0000256" key="2">
    <source>
        <dbReference type="SAM" id="SignalP"/>
    </source>
</evidence>
<dbReference type="eggNOG" id="KOG0017">
    <property type="taxonomic scope" value="Eukaryota"/>
</dbReference>
<dbReference type="Pfam" id="PF00657">
    <property type="entry name" value="Lipase_GDSL"/>
    <property type="match status" value="1"/>
</dbReference>
<dbReference type="KEGG" id="bdi:100845146"/>
<evidence type="ECO:0000256" key="1">
    <source>
        <dbReference type="ARBA" id="ARBA00008668"/>
    </source>
</evidence>
<dbReference type="Gramene" id="KQK19863">
    <property type="protein sequence ID" value="KQK19863"/>
    <property type="gene ID" value="BRADI_1g50927v3"/>
</dbReference>
<dbReference type="InterPro" id="IPR001087">
    <property type="entry name" value="GDSL"/>
</dbReference>
<evidence type="ECO:0000313" key="5">
    <source>
        <dbReference type="Proteomes" id="UP000008810"/>
    </source>
</evidence>
<feature type="chain" id="PRO_5014094230" description="GDSL esterase/lipase" evidence="2">
    <location>
        <begin position="19"/>
        <end position="359"/>
    </location>
</feature>
<dbReference type="OMA" id="AGNDHAQ"/>
<dbReference type="EMBL" id="CM000880">
    <property type="protein sequence ID" value="KQK19863.1"/>
    <property type="molecule type" value="Genomic_DNA"/>
</dbReference>
<dbReference type="EnsemblPlants" id="KQK19863">
    <property type="protein sequence ID" value="KQK19863"/>
    <property type="gene ID" value="BRADI_1g50927v3"/>
</dbReference>
<accession>I1H1L3</accession>
<dbReference type="FunFam" id="3.40.50.1110:FF:000003">
    <property type="entry name" value="GDSL esterase/lipase APG"/>
    <property type="match status" value="1"/>
</dbReference>
<dbReference type="GO" id="GO:0016788">
    <property type="term" value="F:hydrolase activity, acting on ester bonds"/>
    <property type="evidence" value="ECO:0007669"/>
    <property type="project" value="InterPro"/>
</dbReference>
<evidence type="ECO:0008006" key="6">
    <source>
        <dbReference type="Google" id="ProtNLM"/>
    </source>
</evidence>
<organism evidence="3">
    <name type="scientific">Brachypodium distachyon</name>
    <name type="common">Purple false brome</name>
    <name type="synonym">Trachynia distachya</name>
    <dbReference type="NCBI Taxonomy" id="15368"/>
    <lineage>
        <taxon>Eukaryota</taxon>
        <taxon>Viridiplantae</taxon>
        <taxon>Streptophyta</taxon>
        <taxon>Embryophyta</taxon>
        <taxon>Tracheophyta</taxon>
        <taxon>Spermatophyta</taxon>
        <taxon>Magnoliopsida</taxon>
        <taxon>Liliopsida</taxon>
        <taxon>Poales</taxon>
        <taxon>Poaceae</taxon>
        <taxon>BOP clade</taxon>
        <taxon>Pooideae</taxon>
        <taxon>Stipodae</taxon>
        <taxon>Brachypodieae</taxon>
        <taxon>Brachypodium</taxon>
    </lineage>
</organism>
<dbReference type="Gene3D" id="3.40.50.1110">
    <property type="entry name" value="SGNH hydrolase"/>
    <property type="match status" value="1"/>
</dbReference>